<evidence type="ECO:0000256" key="1">
    <source>
        <dbReference type="SAM" id="MobiDB-lite"/>
    </source>
</evidence>
<keyword evidence="3" id="KW-1185">Reference proteome</keyword>
<dbReference type="AlphaFoldDB" id="A0A2T6ZJE7"/>
<feature type="compositionally biased region" description="Low complexity" evidence="1">
    <location>
        <begin position="9"/>
        <end position="43"/>
    </location>
</feature>
<gene>
    <name evidence="2" type="ORF">B9Z19DRAFT_336249</name>
</gene>
<feature type="region of interest" description="Disordered" evidence="1">
    <location>
        <begin position="1"/>
        <end position="43"/>
    </location>
</feature>
<reference evidence="2 3" key="1">
    <citation type="submission" date="2017-04" db="EMBL/GenBank/DDBJ databases">
        <title>Draft genome sequence of Tuber borchii Vittad., a whitish edible truffle.</title>
        <authorList>
            <consortium name="DOE Joint Genome Institute"/>
            <person name="Murat C."/>
            <person name="Kuo A."/>
            <person name="Barry K.W."/>
            <person name="Clum A."/>
            <person name="Dockter R.B."/>
            <person name="Fauchery L."/>
            <person name="Iotti M."/>
            <person name="Kohler A."/>
            <person name="Labutti K."/>
            <person name="Lindquist E.A."/>
            <person name="Lipzen A."/>
            <person name="Ohm R.A."/>
            <person name="Wang M."/>
            <person name="Grigoriev I.V."/>
            <person name="Zambonelli A."/>
            <person name="Martin F.M."/>
        </authorList>
    </citation>
    <scope>NUCLEOTIDE SEQUENCE [LARGE SCALE GENOMIC DNA]</scope>
    <source>
        <strain evidence="2 3">Tbo3840</strain>
    </source>
</reference>
<name>A0A2T6ZJE7_TUBBO</name>
<feature type="compositionally biased region" description="Basic residues" evidence="1">
    <location>
        <begin position="79"/>
        <end position="99"/>
    </location>
</feature>
<sequence>MMLSAAANPSSETSLLSSPLSSSSPLPRLAPSPTSSFTLLPSPLFPTTQQGKSLIFLHRVENAREQKNYRGTHSLSNKLKGKKKKKKKKKKKREGKKRNYNLTFNQSFKSSPIRSHSHTLHSVRVPRIEPSQVVYLSLNKTSKGTAQQKRNARHSLLLT</sequence>
<evidence type="ECO:0000313" key="2">
    <source>
        <dbReference type="EMBL" id="PUU75576.1"/>
    </source>
</evidence>
<evidence type="ECO:0000313" key="3">
    <source>
        <dbReference type="Proteomes" id="UP000244722"/>
    </source>
</evidence>
<proteinExistence type="predicted"/>
<organism evidence="2 3">
    <name type="scientific">Tuber borchii</name>
    <name type="common">White truffle</name>
    <dbReference type="NCBI Taxonomy" id="42251"/>
    <lineage>
        <taxon>Eukaryota</taxon>
        <taxon>Fungi</taxon>
        <taxon>Dikarya</taxon>
        <taxon>Ascomycota</taxon>
        <taxon>Pezizomycotina</taxon>
        <taxon>Pezizomycetes</taxon>
        <taxon>Pezizales</taxon>
        <taxon>Tuberaceae</taxon>
        <taxon>Tuber</taxon>
    </lineage>
</organism>
<comment type="caution">
    <text evidence="2">The sequence shown here is derived from an EMBL/GenBank/DDBJ whole genome shotgun (WGS) entry which is preliminary data.</text>
</comment>
<protein>
    <submittedName>
        <fullName evidence="2">Uncharacterized protein</fullName>
    </submittedName>
</protein>
<dbReference type="Proteomes" id="UP000244722">
    <property type="component" value="Unassembled WGS sequence"/>
</dbReference>
<feature type="region of interest" description="Disordered" evidence="1">
    <location>
        <begin position="65"/>
        <end position="100"/>
    </location>
</feature>
<accession>A0A2T6ZJE7</accession>
<dbReference type="EMBL" id="NESQ01000225">
    <property type="protein sequence ID" value="PUU75576.1"/>
    <property type="molecule type" value="Genomic_DNA"/>
</dbReference>